<feature type="transmembrane region" description="Helical" evidence="9">
    <location>
        <begin position="232"/>
        <end position="253"/>
    </location>
</feature>
<feature type="region of interest" description="Disordered" evidence="8">
    <location>
        <begin position="1"/>
        <end position="26"/>
    </location>
</feature>
<proteinExistence type="inferred from homology"/>
<dbReference type="InterPro" id="IPR018584">
    <property type="entry name" value="GT87"/>
</dbReference>
<evidence type="ECO:0000256" key="9">
    <source>
        <dbReference type="SAM" id="Phobius"/>
    </source>
</evidence>
<keyword evidence="2" id="KW-1003">Cell membrane</keyword>
<keyword evidence="4 9" id="KW-0812">Transmembrane</keyword>
<comment type="caution">
    <text evidence="10">The sequence shown here is derived from an EMBL/GenBank/DDBJ whole genome shotgun (WGS) entry which is preliminary data.</text>
</comment>
<keyword evidence="5 9" id="KW-1133">Transmembrane helix</keyword>
<dbReference type="GO" id="GO:0016758">
    <property type="term" value="F:hexosyltransferase activity"/>
    <property type="evidence" value="ECO:0007669"/>
    <property type="project" value="InterPro"/>
</dbReference>
<name>A0A5D4FU20_9CORY</name>
<feature type="transmembrane region" description="Helical" evidence="9">
    <location>
        <begin position="405"/>
        <end position="422"/>
    </location>
</feature>
<feature type="compositionally biased region" description="Basic and acidic residues" evidence="8">
    <location>
        <begin position="15"/>
        <end position="26"/>
    </location>
</feature>
<feature type="transmembrane region" description="Helical" evidence="9">
    <location>
        <begin position="119"/>
        <end position="141"/>
    </location>
</feature>
<dbReference type="Pfam" id="PF09594">
    <property type="entry name" value="GT87"/>
    <property type="match status" value="1"/>
</dbReference>
<feature type="region of interest" description="Disordered" evidence="8">
    <location>
        <begin position="428"/>
        <end position="448"/>
    </location>
</feature>
<dbReference type="GO" id="GO:0005886">
    <property type="term" value="C:plasma membrane"/>
    <property type="evidence" value="ECO:0007669"/>
    <property type="project" value="UniProtKB-SubCell"/>
</dbReference>
<keyword evidence="6 9" id="KW-0472">Membrane</keyword>
<feature type="transmembrane region" description="Helical" evidence="9">
    <location>
        <begin position="174"/>
        <end position="195"/>
    </location>
</feature>
<protein>
    <submittedName>
        <fullName evidence="10">DUF2029 domain-containing protein</fullName>
    </submittedName>
</protein>
<keyword evidence="3" id="KW-0808">Transferase</keyword>
<dbReference type="Proteomes" id="UP000324726">
    <property type="component" value="Unassembled WGS sequence"/>
</dbReference>
<dbReference type="AlphaFoldDB" id="A0A5D4FU20"/>
<evidence type="ECO:0000256" key="2">
    <source>
        <dbReference type="ARBA" id="ARBA00022475"/>
    </source>
</evidence>
<feature type="transmembrane region" description="Helical" evidence="9">
    <location>
        <begin position="147"/>
        <end position="167"/>
    </location>
</feature>
<feature type="transmembrane region" description="Helical" evidence="9">
    <location>
        <begin position="36"/>
        <end position="54"/>
    </location>
</feature>
<comment type="subcellular location">
    <subcellularLocation>
        <location evidence="1">Cell membrane</location>
        <topology evidence="1">Multi-pass membrane protein</topology>
    </subcellularLocation>
</comment>
<comment type="similarity">
    <text evidence="7">Belongs to the glycosyltransferase 87 family.</text>
</comment>
<evidence type="ECO:0000256" key="6">
    <source>
        <dbReference type="ARBA" id="ARBA00023136"/>
    </source>
</evidence>
<evidence type="ECO:0000256" key="3">
    <source>
        <dbReference type="ARBA" id="ARBA00022679"/>
    </source>
</evidence>
<accession>A0A5D4FU20</accession>
<evidence type="ECO:0000256" key="1">
    <source>
        <dbReference type="ARBA" id="ARBA00004651"/>
    </source>
</evidence>
<evidence type="ECO:0000313" key="10">
    <source>
        <dbReference type="EMBL" id="TYR20046.1"/>
    </source>
</evidence>
<feature type="transmembrane region" description="Helical" evidence="9">
    <location>
        <begin position="369"/>
        <end position="385"/>
    </location>
</feature>
<dbReference type="EMBL" id="VSZI01000001">
    <property type="protein sequence ID" value="TYR20046.1"/>
    <property type="molecule type" value="Genomic_DNA"/>
</dbReference>
<evidence type="ECO:0000256" key="8">
    <source>
        <dbReference type="SAM" id="MobiDB-lite"/>
    </source>
</evidence>
<organism evidence="10 11">
    <name type="scientific">Corynebacterium urealyticum</name>
    <dbReference type="NCBI Taxonomy" id="43771"/>
    <lineage>
        <taxon>Bacteria</taxon>
        <taxon>Bacillati</taxon>
        <taxon>Actinomycetota</taxon>
        <taxon>Actinomycetes</taxon>
        <taxon>Mycobacteriales</taxon>
        <taxon>Corynebacteriaceae</taxon>
        <taxon>Corynebacterium</taxon>
    </lineage>
</organism>
<reference evidence="10 11" key="1">
    <citation type="submission" date="2019-08" db="EMBL/GenBank/DDBJ databases">
        <title>Draft genome of C. urealyticum strain VH4248.</title>
        <authorList>
            <person name="Navas J."/>
        </authorList>
    </citation>
    <scope>NUCLEOTIDE SEQUENCE [LARGE SCALE GENOMIC DNA]</scope>
    <source>
        <strain evidence="10 11">VH4248</strain>
    </source>
</reference>
<evidence type="ECO:0000256" key="7">
    <source>
        <dbReference type="ARBA" id="ARBA00024033"/>
    </source>
</evidence>
<sequence>MSHSAPSPAPASAKPARDEPRRGSTRTTRFDERFPWVSWALWPLAILTALHKIWASYESGTTDDFTTVWEAINRFWSGVPVYSEDYTTTDPHYLYLPGGTMLLSPLSALGSFEAARTLYIFGNTIAIVIALGILSHIIYTARGWSKTWLGSLSGALWPLSIIAVFNTEAVQNNLLFANINGVLLLLATLFLYFLLREGTTSQVFSGLALGLAITIKPQFVVLLFLPFFRRQWLSLVVALLLPIACNIVGWTLMAEPQGFFDNLVPYLGEVRDFANSSIVGVGVYFGASTVTIWFWRILAAVLVLIGAFTLLPWRNSTRPGDREMWAFTTTSLLLIGVFLVSSLGQMYYSLLIVPLLFTAFLHRSTMHNPVAWLGVYLCLAIDSWYSDQWFWAGRIFETLRGTVGWMLLLISISISALIWFLNRSTPSISGGKHRKPAEENKTQAWKGE</sequence>
<feature type="transmembrane region" description="Helical" evidence="9">
    <location>
        <begin position="293"/>
        <end position="312"/>
    </location>
</feature>
<feature type="transmembrane region" description="Helical" evidence="9">
    <location>
        <begin position="207"/>
        <end position="225"/>
    </location>
</feature>
<evidence type="ECO:0000256" key="5">
    <source>
        <dbReference type="ARBA" id="ARBA00022989"/>
    </source>
</evidence>
<evidence type="ECO:0000313" key="11">
    <source>
        <dbReference type="Proteomes" id="UP000324726"/>
    </source>
</evidence>
<feature type="compositionally biased region" description="Basic and acidic residues" evidence="8">
    <location>
        <begin position="436"/>
        <end position="448"/>
    </location>
</feature>
<evidence type="ECO:0000256" key="4">
    <source>
        <dbReference type="ARBA" id="ARBA00022692"/>
    </source>
</evidence>
<feature type="transmembrane region" description="Helical" evidence="9">
    <location>
        <begin position="93"/>
        <end position="112"/>
    </location>
</feature>
<gene>
    <name evidence="10" type="ORF">FYJ87_03370</name>
</gene>
<feature type="compositionally biased region" description="Low complexity" evidence="8">
    <location>
        <begin position="1"/>
        <end position="14"/>
    </location>
</feature>